<dbReference type="Pfam" id="PF01275">
    <property type="entry name" value="Myelin_PLP"/>
    <property type="match status" value="1"/>
</dbReference>
<dbReference type="GO" id="GO:0005886">
    <property type="term" value="C:plasma membrane"/>
    <property type="evidence" value="ECO:0007669"/>
    <property type="project" value="TreeGrafter"/>
</dbReference>
<feature type="transmembrane region" description="Helical" evidence="1">
    <location>
        <begin position="51"/>
        <end position="74"/>
    </location>
</feature>
<dbReference type="AlphaFoldDB" id="A0A1I7ZTE4"/>
<sequence length="251" mass="27693">MGRRCNAIPCWSVLATIATVGGTLMFCTLIDKGVHGFLYQLGAFSKTASDISIHWEITAIGILTTFFALLFLIIGMRSTFVTEAEPKFDDRCSAVDGCVHPAMMYLATLLVYGAVMVWIALLCCAVSIAVLYAVFMFVMTAFCATVDNKCFDLSVLLPAIVSYASNNKVDLTFCKDKKDAICLRENNQIWVFIGTILCGIVALVGLIHFLMCFSANLARIRLMRRARRGEHIAMNQGTVDSNSFIMTNMDK</sequence>
<keyword evidence="1" id="KW-0472">Membrane</keyword>
<dbReference type="Proteomes" id="UP000095287">
    <property type="component" value="Unplaced"/>
</dbReference>
<keyword evidence="2" id="KW-1185">Reference proteome</keyword>
<feature type="transmembrane region" description="Helical" evidence="1">
    <location>
        <begin position="109"/>
        <end position="135"/>
    </location>
</feature>
<evidence type="ECO:0000313" key="2">
    <source>
        <dbReference type="Proteomes" id="UP000095287"/>
    </source>
</evidence>
<dbReference type="PANTHER" id="PTHR11683">
    <property type="entry name" value="MYELIN PROTEOLIPID"/>
    <property type="match status" value="1"/>
</dbReference>
<feature type="transmembrane region" description="Helical" evidence="1">
    <location>
        <begin position="189"/>
        <end position="218"/>
    </location>
</feature>
<name>A0A1I7ZTE4_9BILA</name>
<dbReference type="GO" id="GO:0031175">
    <property type="term" value="P:neuron projection development"/>
    <property type="evidence" value="ECO:0007669"/>
    <property type="project" value="TreeGrafter"/>
</dbReference>
<dbReference type="PANTHER" id="PTHR11683:SF12">
    <property type="entry name" value="M6, ISOFORM F"/>
    <property type="match status" value="1"/>
</dbReference>
<proteinExistence type="predicted"/>
<organism evidence="2 3">
    <name type="scientific">Steinernema glaseri</name>
    <dbReference type="NCBI Taxonomy" id="37863"/>
    <lineage>
        <taxon>Eukaryota</taxon>
        <taxon>Metazoa</taxon>
        <taxon>Ecdysozoa</taxon>
        <taxon>Nematoda</taxon>
        <taxon>Chromadorea</taxon>
        <taxon>Rhabditida</taxon>
        <taxon>Tylenchina</taxon>
        <taxon>Panagrolaimomorpha</taxon>
        <taxon>Strongyloidoidea</taxon>
        <taxon>Steinernematidae</taxon>
        <taxon>Steinernema</taxon>
    </lineage>
</organism>
<keyword evidence="1" id="KW-0812">Transmembrane</keyword>
<accession>A0A1I7ZTE4</accession>
<dbReference type="InterPro" id="IPR001614">
    <property type="entry name" value="Myelin_PLP"/>
</dbReference>
<evidence type="ECO:0000313" key="3">
    <source>
        <dbReference type="WBParaSite" id="L893_g29430.t1"/>
    </source>
</evidence>
<reference evidence="3" key="1">
    <citation type="submission" date="2016-11" db="UniProtKB">
        <authorList>
            <consortium name="WormBaseParasite"/>
        </authorList>
    </citation>
    <scope>IDENTIFICATION</scope>
</reference>
<keyword evidence="1" id="KW-1133">Transmembrane helix</keyword>
<evidence type="ECO:0000256" key="1">
    <source>
        <dbReference type="SAM" id="Phobius"/>
    </source>
</evidence>
<dbReference type="WBParaSite" id="L893_g29430.t1">
    <property type="protein sequence ID" value="L893_g29430.t1"/>
    <property type="gene ID" value="L893_g29430"/>
</dbReference>
<feature type="transmembrane region" description="Helical" evidence="1">
    <location>
        <begin position="12"/>
        <end position="31"/>
    </location>
</feature>
<protein>
    <submittedName>
        <fullName evidence="3">MARVEL domain-containing protein</fullName>
    </submittedName>
</protein>